<accession>A0AAD6NHW0</accession>
<evidence type="ECO:0000313" key="2">
    <source>
        <dbReference type="EMBL" id="KAJ6260156.1"/>
    </source>
</evidence>
<keyword evidence="2" id="KW-0456">Lyase</keyword>
<dbReference type="EMBL" id="JAQGDS010000005">
    <property type="protein sequence ID" value="KAJ6260156.1"/>
    <property type="molecule type" value="Genomic_DNA"/>
</dbReference>
<dbReference type="AlphaFoldDB" id="A0AAD6NHW0"/>
<dbReference type="Pfam" id="PF00149">
    <property type="entry name" value="Metallophos"/>
    <property type="match status" value="1"/>
</dbReference>
<evidence type="ECO:0000259" key="1">
    <source>
        <dbReference type="Pfam" id="PF00149"/>
    </source>
</evidence>
<evidence type="ECO:0000313" key="3">
    <source>
        <dbReference type="Proteomes" id="UP001221413"/>
    </source>
</evidence>
<dbReference type="InterPro" id="IPR051693">
    <property type="entry name" value="UPF0046_metallophosphoest"/>
</dbReference>
<dbReference type="InterPro" id="IPR004843">
    <property type="entry name" value="Calcineurin-like_PHP"/>
</dbReference>
<sequence length="316" mass="35842">MSDSLDALFNRKPPTWFERFAASPQRFVAETLYQLRPNHRMRTRPLSMTISSKQLHVVCLSDSHNHEIQNVPDGDILIHAGDLTNRGTVPEVQAAIDWLDALPHKYKIVIAGNHELCLDSSYQERDTAAYYSPPDSLNWKSLLYLNDSSAVISIPGKSRPVKVYGNPWTPKQGNWAFQYLRSEDFWKDKIPADVDILVTHGPPRHYLDNHAGCISLLQDIWRVRPKLHVFGHIHSARGYHVLDFTPIQKKYEILSDGRGGVWEMIVLAWSLVVAHLLSLAYIREGQHETILINAAMVKGLKNDSVHDDVATATMAL</sequence>
<dbReference type="Proteomes" id="UP001221413">
    <property type="component" value="Unassembled WGS sequence"/>
</dbReference>
<dbReference type="InterPro" id="IPR029052">
    <property type="entry name" value="Metallo-depent_PP-like"/>
</dbReference>
<dbReference type="CDD" id="cd07379">
    <property type="entry name" value="MPP_239FB"/>
    <property type="match status" value="1"/>
</dbReference>
<dbReference type="PANTHER" id="PTHR12905">
    <property type="entry name" value="METALLOPHOSPHOESTERASE"/>
    <property type="match status" value="1"/>
</dbReference>
<dbReference type="GO" id="GO:0016829">
    <property type="term" value="F:lyase activity"/>
    <property type="evidence" value="ECO:0007669"/>
    <property type="project" value="UniProtKB-KW"/>
</dbReference>
<protein>
    <submittedName>
        <fullName evidence="2">Rhamnogalacturonate lyase</fullName>
    </submittedName>
</protein>
<comment type="caution">
    <text evidence="2">The sequence shown here is derived from an EMBL/GenBank/DDBJ whole genome shotgun (WGS) entry which is preliminary data.</text>
</comment>
<gene>
    <name evidence="2" type="ORF">Dda_4379</name>
</gene>
<organism evidence="2 3">
    <name type="scientific">Drechslerella dactyloides</name>
    <name type="common">Nematode-trapping fungus</name>
    <name type="synonym">Arthrobotrys dactyloides</name>
    <dbReference type="NCBI Taxonomy" id="74499"/>
    <lineage>
        <taxon>Eukaryota</taxon>
        <taxon>Fungi</taxon>
        <taxon>Dikarya</taxon>
        <taxon>Ascomycota</taxon>
        <taxon>Pezizomycotina</taxon>
        <taxon>Orbiliomycetes</taxon>
        <taxon>Orbiliales</taxon>
        <taxon>Orbiliaceae</taxon>
        <taxon>Drechslerella</taxon>
    </lineage>
</organism>
<dbReference type="Gene3D" id="3.60.21.10">
    <property type="match status" value="1"/>
</dbReference>
<reference evidence="2" key="1">
    <citation type="submission" date="2023-01" db="EMBL/GenBank/DDBJ databases">
        <title>The chitinases involved in constricting ring structure development in the nematode-trapping fungus Drechslerella dactyloides.</title>
        <authorList>
            <person name="Wang R."/>
            <person name="Zhang L."/>
            <person name="Tang P."/>
            <person name="Li S."/>
            <person name="Liang L."/>
        </authorList>
    </citation>
    <scope>NUCLEOTIDE SEQUENCE</scope>
    <source>
        <strain evidence="2">YMF1.00031</strain>
    </source>
</reference>
<feature type="domain" description="Calcineurin-like phosphoesterase" evidence="1">
    <location>
        <begin position="69"/>
        <end position="235"/>
    </location>
</feature>
<name>A0AAD6NHW0_DREDA</name>
<dbReference type="GO" id="GO:0016787">
    <property type="term" value="F:hydrolase activity"/>
    <property type="evidence" value="ECO:0007669"/>
    <property type="project" value="InterPro"/>
</dbReference>
<dbReference type="SUPFAM" id="SSF56300">
    <property type="entry name" value="Metallo-dependent phosphatases"/>
    <property type="match status" value="1"/>
</dbReference>
<keyword evidence="3" id="KW-1185">Reference proteome</keyword>
<dbReference type="PANTHER" id="PTHR12905:SF18">
    <property type="entry name" value="ESTER HYDROLASE, PUTATIVE (AFU_ORTHOLOGUE AFUA_4G03130)-RELATED"/>
    <property type="match status" value="1"/>
</dbReference>
<proteinExistence type="predicted"/>